<feature type="compositionally biased region" description="Gly residues" evidence="1">
    <location>
        <begin position="66"/>
        <end position="75"/>
    </location>
</feature>
<name>A0AAN8GVG4_9TELE</name>
<evidence type="ECO:0000313" key="3">
    <source>
        <dbReference type="Proteomes" id="UP001335648"/>
    </source>
</evidence>
<comment type="caution">
    <text evidence="2">The sequence shown here is derived from an EMBL/GenBank/DDBJ whole genome shotgun (WGS) entry which is preliminary data.</text>
</comment>
<dbReference type="Proteomes" id="UP001335648">
    <property type="component" value="Unassembled WGS sequence"/>
</dbReference>
<evidence type="ECO:0000313" key="2">
    <source>
        <dbReference type="EMBL" id="KAK5892851.1"/>
    </source>
</evidence>
<protein>
    <submittedName>
        <fullName evidence="2">Uncharacterized protein</fullName>
    </submittedName>
</protein>
<gene>
    <name evidence="2" type="ORF">CesoFtcFv8_013201</name>
</gene>
<reference evidence="2 3" key="1">
    <citation type="journal article" date="2023" name="Mol. Biol. Evol.">
        <title>Genomics of Secondarily Temperate Adaptation in the Only Non-Antarctic Icefish.</title>
        <authorList>
            <person name="Rivera-Colon A.G."/>
            <person name="Rayamajhi N."/>
            <person name="Minhas B.F."/>
            <person name="Madrigal G."/>
            <person name="Bilyk K.T."/>
            <person name="Yoon V."/>
            <person name="Hune M."/>
            <person name="Gregory S."/>
            <person name="Cheng C.H.C."/>
            <person name="Catchen J.M."/>
        </authorList>
    </citation>
    <scope>NUCLEOTIDE SEQUENCE [LARGE SCALE GENOMIC DNA]</scope>
    <source>
        <strain evidence="2">JC2023a</strain>
    </source>
</reference>
<feature type="region of interest" description="Disordered" evidence="1">
    <location>
        <begin position="40"/>
        <end position="75"/>
    </location>
</feature>
<dbReference type="EMBL" id="JAULUE010002055">
    <property type="protein sequence ID" value="KAK5892851.1"/>
    <property type="molecule type" value="Genomic_DNA"/>
</dbReference>
<feature type="compositionally biased region" description="Basic and acidic residues" evidence="1">
    <location>
        <begin position="52"/>
        <end position="62"/>
    </location>
</feature>
<evidence type="ECO:0000256" key="1">
    <source>
        <dbReference type="SAM" id="MobiDB-lite"/>
    </source>
</evidence>
<proteinExistence type="predicted"/>
<sequence>MREQKEEMRLVEEARLIRLEEEKKLAEEKFRQERERQLLEELKRRKRTGRARGPEGQKEGRRIASGGAGKNPGGE</sequence>
<keyword evidence="3" id="KW-1185">Reference proteome</keyword>
<accession>A0AAN8GVG4</accession>
<organism evidence="2 3">
    <name type="scientific">Champsocephalus esox</name>
    <name type="common">pike icefish</name>
    <dbReference type="NCBI Taxonomy" id="159716"/>
    <lineage>
        <taxon>Eukaryota</taxon>
        <taxon>Metazoa</taxon>
        <taxon>Chordata</taxon>
        <taxon>Craniata</taxon>
        <taxon>Vertebrata</taxon>
        <taxon>Euteleostomi</taxon>
        <taxon>Actinopterygii</taxon>
        <taxon>Neopterygii</taxon>
        <taxon>Teleostei</taxon>
        <taxon>Neoteleostei</taxon>
        <taxon>Acanthomorphata</taxon>
        <taxon>Eupercaria</taxon>
        <taxon>Perciformes</taxon>
        <taxon>Notothenioidei</taxon>
        <taxon>Channichthyidae</taxon>
        <taxon>Champsocephalus</taxon>
    </lineage>
</organism>
<dbReference type="AlphaFoldDB" id="A0AAN8GVG4"/>